<keyword evidence="2" id="KW-1185">Reference proteome</keyword>
<dbReference type="OrthoDB" id="4350869at2759"/>
<accession>A0A0D2DPD8</accession>
<dbReference type="Proteomes" id="UP000053342">
    <property type="component" value="Unassembled WGS sequence"/>
</dbReference>
<dbReference type="EMBL" id="KN847335">
    <property type="protein sequence ID" value="KIW44380.1"/>
    <property type="molecule type" value="Genomic_DNA"/>
</dbReference>
<dbReference type="VEuPathDB" id="FungiDB:PV06_05392"/>
<proteinExistence type="predicted"/>
<reference evidence="1 2" key="1">
    <citation type="submission" date="2015-01" db="EMBL/GenBank/DDBJ databases">
        <title>The Genome Sequence of Exophiala oligosperma CBS72588.</title>
        <authorList>
            <consortium name="The Broad Institute Genomics Platform"/>
            <person name="Cuomo C."/>
            <person name="de Hoog S."/>
            <person name="Gorbushina A."/>
            <person name="Stielow B."/>
            <person name="Teixiera M."/>
            <person name="Abouelleil A."/>
            <person name="Chapman S.B."/>
            <person name="Priest M."/>
            <person name="Young S.K."/>
            <person name="Wortman J."/>
            <person name="Nusbaum C."/>
            <person name="Birren B."/>
        </authorList>
    </citation>
    <scope>NUCLEOTIDE SEQUENCE [LARGE SCALE GENOMIC DNA]</scope>
    <source>
        <strain evidence="1 2">CBS 72588</strain>
    </source>
</reference>
<dbReference type="HOGENOM" id="CLU_2757793_0_0_1"/>
<dbReference type="RefSeq" id="XP_016264596.1">
    <property type="nucleotide sequence ID" value="XM_016406390.1"/>
</dbReference>
<evidence type="ECO:0000313" key="2">
    <source>
        <dbReference type="Proteomes" id="UP000053342"/>
    </source>
</evidence>
<organism evidence="1 2">
    <name type="scientific">Exophiala oligosperma</name>
    <dbReference type="NCBI Taxonomy" id="215243"/>
    <lineage>
        <taxon>Eukaryota</taxon>
        <taxon>Fungi</taxon>
        <taxon>Dikarya</taxon>
        <taxon>Ascomycota</taxon>
        <taxon>Pezizomycotina</taxon>
        <taxon>Eurotiomycetes</taxon>
        <taxon>Chaetothyriomycetidae</taxon>
        <taxon>Chaetothyriales</taxon>
        <taxon>Herpotrichiellaceae</taxon>
        <taxon>Exophiala</taxon>
    </lineage>
</organism>
<sequence length="70" mass="8126">MEDAGKKIRETKGISRNLFNLDVGDQLLHGRVLVASARIYHLALDFVKAIREWKIALEHAQKWRRVTLTE</sequence>
<dbReference type="AlphaFoldDB" id="A0A0D2DPD8"/>
<dbReference type="GeneID" id="27357466"/>
<name>A0A0D2DPD8_9EURO</name>
<evidence type="ECO:0000313" key="1">
    <source>
        <dbReference type="EMBL" id="KIW44380.1"/>
    </source>
</evidence>
<gene>
    <name evidence="1" type="ORF">PV06_05392</name>
</gene>
<protein>
    <submittedName>
        <fullName evidence="1">Uncharacterized protein</fullName>
    </submittedName>
</protein>